<protein>
    <submittedName>
        <fullName evidence="9">M20 family peptidase</fullName>
    </submittedName>
</protein>
<sequence>MIWAEKTKAYEKDLIADLGRIMRIPSVLDPKTSNPQTPFGVDLVRALAEMEALAIHDGFRFGRVDNMVTWIEYGPADADETIGILGHIDVVPAGDGWQTPPYQLKIKDGQLYGRGAADMKADLMAAYYALKFMKEHGLGGQRKIRLIIGTDEENGWRDLPRYFAQEGEPTLGFSPDGAFPVINGEKAFQTVQLRFTSRSSGEYILQRFMAGDRINVVPGLARARILAPNFEEIARDFTQFLVKFPFLKGNCTLRGSTIRLELVGQQAHGAYPYEGKNAGTYLAAFLNRYNFNDDAQKFLNLLTEYHNDIAGEHLDLNYFDEEMGDLTVNVAIMRFNQNGQGNISLNFRYPKGIILPTVLKQVKAHLNGLEATITVKEGSMEPHLVPLEDPLVSVLSLAYASERGMYAAPRTSNGGSYARLLKRGVAFGGQFPDVPVTSHQVNEHIPVANMTRTMAIFVAALIGLEQL</sequence>
<dbReference type="Gene3D" id="3.30.70.360">
    <property type="match status" value="2"/>
</dbReference>
<dbReference type="InterPro" id="IPR010964">
    <property type="entry name" value="M20A_pepV-rel"/>
</dbReference>
<dbReference type="PROSITE" id="PS00759">
    <property type="entry name" value="ARGE_DAPE_CPG2_2"/>
    <property type="match status" value="1"/>
</dbReference>
<gene>
    <name evidence="9" type="ORF">WOSG25_010370</name>
</gene>
<dbReference type="GO" id="GO:0008237">
    <property type="term" value="F:metallopeptidase activity"/>
    <property type="evidence" value="ECO:0007669"/>
    <property type="project" value="UniProtKB-KW"/>
</dbReference>
<dbReference type="SUPFAM" id="SSF55031">
    <property type="entry name" value="Bacterial exopeptidase dimerisation domain"/>
    <property type="match status" value="1"/>
</dbReference>
<keyword evidence="5" id="KW-0378">Hydrolase</keyword>
<evidence type="ECO:0000313" key="9">
    <source>
        <dbReference type="EMBL" id="GAK29950.1"/>
    </source>
</evidence>
<dbReference type="AlphaFoldDB" id="A0A069CQK1"/>
<dbReference type="GO" id="GO:0008777">
    <property type="term" value="F:acetylornithine deacetylase activity"/>
    <property type="evidence" value="ECO:0007669"/>
    <property type="project" value="TreeGrafter"/>
</dbReference>
<keyword evidence="8" id="KW-0482">Metalloprotease</keyword>
<keyword evidence="4" id="KW-0479">Metal-binding</keyword>
<dbReference type="GO" id="GO:0008270">
    <property type="term" value="F:zinc ion binding"/>
    <property type="evidence" value="ECO:0007669"/>
    <property type="project" value="InterPro"/>
</dbReference>
<dbReference type="Gene3D" id="3.40.630.10">
    <property type="entry name" value="Zn peptidases"/>
    <property type="match status" value="1"/>
</dbReference>
<reference evidence="10" key="1">
    <citation type="journal article" date="2014" name="Genome Announc.">
        <title>Draft genome sequence of Weissella oryzae SG25T, isolated from fermented rice grains.</title>
        <authorList>
            <person name="Tanizawa Y."/>
            <person name="Fujisawa T."/>
            <person name="Mochizuki T."/>
            <person name="Kaminuma E."/>
            <person name="Suzuki Y."/>
            <person name="Nakamura Y."/>
            <person name="Tohno M."/>
        </authorList>
    </citation>
    <scope>NUCLEOTIDE SEQUENCE [LARGE SCALE GENOMIC DNA]</scope>
    <source>
        <strain evidence="10">DSM 25784 / JCM 18191 / LMG 30913 / SG25</strain>
    </source>
</reference>
<dbReference type="Pfam" id="PF01546">
    <property type="entry name" value="Peptidase_M20"/>
    <property type="match status" value="1"/>
</dbReference>
<dbReference type="OrthoDB" id="9761532at2"/>
<organism evidence="9 10">
    <name type="scientific">Weissella oryzae (strain DSM 25784 / JCM 18191 / LMG 30913 / SG25)</name>
    <dbReference type="NCBI Taxonomy" id="1329250"/>
    <lineage>
        <taxon>Bacteria</taxon>
        <taxon>Bacillati</taxon>
        <taxon>Bacillota</taxon>
        <taxon>Bacilli</taxon>
        <taxon>Lactobacillales</taxon>
        <taxon>Lactobacillaceae</taxon>
        <taxon>Weissella</taxon>
    </lineage>
</organism>
<dbReference type="NCBIfam" id="NF005591">
    <property type="entry name" value="PRK07318.1"/>
    <property type="match status" value="1"/>
</dbReference>
<evidence type="ECO:0000256" key="2">
    <source>
        <dbReference type="ARBA" id="ARBA00006247"/>
    </source>
</evidence>
<dbReference type="EMBL" id="DF820484">
    <property type="protein sequence ID" value="GAK29950.1"/>
    <property type="molecule type" value="Genomic_DNA"/>
</dbReference>
<dbReference type="InterPro" id="IPR050072">
    <property type="entry name" value="Peptidase_M20A"/>
</dbReference>
<keyword evidence="7" id="KW-0224">Dipeptidase</keyword>
<dbReference type="GO" id="GO:0006508">
    <property type="term" value="P:proteolysis"/>
    <property type="evidence" value="ECO:0007669"/>
    <property type="project" value="UniProtKB-KW"/>
</dbReference>
<comment type="similarity">
    <text evidence="2">Belongs to the peptidase M20A family.</text>
</comment>
<keyword evidence="6" id="KW-0862">Zinc</keyword>
<evidence type="ECO:0000256" key="4">
    <source>
        <dbReference type="ARBA" id="ARBA00022723"/>
    </source>
</evidence>
<evidence type="ECO:0000256" key="5">
    <source>
        <dbReference type="ARBA" id="ARBA00022801"/>
    </source>
</evidence>
<dbReference type="GO" id="GO:0016805">
    <property type="term" value="F:dipeptidase activity"/>
    <property type="evidence" value="ECO:0007669"/>
    <property type="project" value="UniProtKB-KW"/>
</dbReference>
<dbReference type="InterPro" id="IPR001261">
    <property type="entry name" value="ArgE/DapE_CS"/>
</dbReference>
<dbReference type="eggNOG" id="COG0624">
    <property type="taxonomic scope" value="Bacteria"/>
</dbReference>
<evidence type="ECO:0000256" key="8">
    <source>
        <dbReference type="ARBA" id="ARBA00023049"/>
    </source>
</evidence>
<name>A0A069CQK1_WEIOS</name>
<proteinExistence type="inferred from homology"/>
<accession>A0A069CQK1</accession>
<comment type="cofactor">
    <cofactor evidence="1">
        <name>Zn(2+)</name>
        <dbReference type="ChEBI" id="CHEBI:29105"/>
    </cofactor>
</comment>
<dbReference type="NCBIfam" id="TIGR01887">
    <property type="entry name" value="dipeptidaselike"/>
    <property type="match status" value="1"/>
</dbReference>
<dbReference type="RefSeq" id="WP_027698098.1">
    <property type="nucleotide sequence ID" value="NZ_DF820484.1"/>
</dbReference>
<dbReference type="SUPFAM" id="SSF53187">
    <property type="entry name" value="Zn-dependent exopeptidases"/>
    <property type="match status" value="1"/>
</dbReference>
<keyword evidence="3" id="KW-0645">Protease</keyword>
<dbReference type="InterPro" id="IPR002933">
    <property type="entry name" value="Peptidase_M20"/>
</dbReference>
<dbReference type="GO" id="GO:0006526">
    <property type="term" value="P:L-arginine biosynthetic process"/>
    <property type="evidence" value="ECO:0007669"/>
    <property type="project" value="TreeGrafter"/>
</dbReference>
<keyword evidence="10" id="KW-1185">Reference proteome</keyword>
<dbReference type="Proteomes" id="UP000030643">
    <property type="component" value="Unassembled WGS sequence"/>
</dbReference>
<evidence type="ECO:0000256" key="1">
    <source>
        <dbReference type="ARBA" id="ARBA00001947"/>
    </source>
</evidence>
<evidence type="ECO:0000256" key="7">
    <source>
        <dbReference type="ARBA" id="ARBA00022997"/>
    </source>
</evidence>
<dbReference type="STRING" id="1329250.WOSG25_010370"/>
<dbReference type="PANTHER" id="PTHR43808">
    <property type="entry name" value="ACETYLORNITHINE DEACETYLASE"/>
    <property type="match status" value="1"/>
</dbReference>
<evidence type="ECO:0000256" key="3">
    <source>
        <dbReference type="ARBA" id="ARBA00022670"/>
    </source>
</evidence>
<dbReference type="PANTHER" id="PTHR43808:SF31">
    <property type="entry name" value="N-ACETYL-L-CITRULLINE DEACETYLASE"/>
    <property type="match status" value="1"/>
</dbReference>
<evidence type="ECO:0000256" key="6">
    <source>
        <dbReference type="ARBA" id="ARBA00022833"/>
    </source>
</evidence>
<evidence type="ECO:0000313" key="10">
    <source>
        <dbReference type="Proteomes" id="UP000030643"/>
    </source>
</evidence>
<dbReference type="PROSITE" id="PS00758">
    <property type="entry name" value="ARGE_DAPE_CPG2_1"/>
    <property type="match status" value="1"/>
</dbReference>
<dbReference type="InterPro" id="IPR036264">
    <property type="entry name" value="Bact_exopeptidase_dim_dom"/>
</dbReference>